<feature type="domain" description="Putative auto-transporter adhesin head GIN" evidence="1">
    <location>
        <begin position="62"/>
        <end position="241"/>
    </location>
</feature>
<protein>
    <recommendedName>
        <fullName evidence="1">Putative auto-transporter adhesin head GIN domain-containing protein</fullName>
    </recommendedName>
</protein>
<evidence type="ECO:0000313" key="3">
    <source>
        <dbReference type="Proteomes" id="UP001138540"/>
    </source>
</evidence>
<proteinExistence type="predicted"/>
<comment type="caution">
    <text evidence="2">The sequence shown here is derived from an EMBL/GenBank/DDBJ whole genome shotgun (WGS) entry which is preliminary data.</text>
</comment>
<keyword evidence="3" id="KW-1185">Reference proteome</keyword>
<evidence type="ECO:0000313" key="2">
    <source>
        <dbReference type="EMBL" id="MBB5987381.1"/>
    </source>
</evidence>
<gene>
    <name evidence="2" type="ORF">HNP60_003355</name>
</gene>
<dbReference type="EMBL" id="JACHKA010000001">
    <property type="protein sequence ID" value="MBB5987381.1"/>
    <property type="molecule type" value="Genomic_DNA"/>
</dbReference>
<organism evidence="2 3">
    <name type="scientific">Sphingobium lignivorans</name>
    <dbReference type="NCBI Taxonomy" id="2735886"/>
    <lineage>
        <taxon>Bacteria</taxon>
        <taxon>Pseudomonadati</taxon>
        <taxon>Pseudomonadota</taxon>
        <taxon>Alphaproteobacteria</taxon>
        <taxon>Sphingomonadales</taxon>
        <taxon>Sphingomonadaceae</taxon>
        <taxon>Sphingobium</taxon>
    </lineage>
</organism>
<dbReference type="InterPro" id="IPR021255">
    <property type="entry name" value="DUF2807"/>
</dbReference>
<evidence type="ECO:0000259" key="1">
    <source>
        <dbReference type="Pfam" id="PF10988"/>
    </source>
</evidence>
<sequence>MNDRARLAITGAVALVALVATVGGHGLGISFGGSSDDETSEAVPEDAVRGDGAIQSLANLRDFDSVNVAGPDDVVITQGKSFSVQAEGDRRALRRLRLYVKNSTLHVEREDNSRTRDTATVRVTLPALTSISLTGPGDVRADRLVSKSARVELTGPGDLAVGRIEADDVELKTTGSGTITAGGKVRNASLSLTGSGDIKAEGLEVGVATVDILGSGDVAARVVDRAKVSVMGSGDAVLSGTTNCSISRMGSGSARCTP</sequence>
<reference evidence="2 3" key="1">
    <citation type="submission" date="2020-08" db="EMBL/GenBank/DDBJ databases">
        <title>Exploring microbial biodiversity for novel pathways involved in the catabolism of aromatic compounds derived from lignin.</title>
        <authorList>
            <person name="Elkins J."/>
        </authorList>
    </citation>
    <scope>NUCLEOTIDE SEQUENCE [LARGE SCALE GENOMIC DNA]</scope>
    <source>
        <strain evidence="2 3">B1D3A</strain>
    </source>
</reference>
<accession>A0ABR6NJU9</accession>
<name>A0ABR6NJU9_9SPHN</name>
<dbReference type="Gene3D" id="2.160.20.120">
    <property type="match status" value="1"/>
</dbReference>
<dbReference type="Pfam" id="PF10988">
    <property type="entry name" value="DUF2807"/>
    <property type="match status" value="1"/>
</dbReference>
<dbReference type="RefSeq" id="WP_184155877.1">
    <property type="nucleotide sequence ID" value="NZ_JACHKA010000001.1"/>
</dbReference>
<dbReference type="Proteomes" id="UP001138540">
    <property type="component" value="Unassembled WGS sequence"/>
</dbReference>